<evidence type="ECO:0000259" key="3">
    <source>
        <dbReference type="Pfam" id="PF25581"/>
    </source>
</evidence>
<proteinExistence type="predicted"/>
<evidence type="ECO:0000313" key="4">
    <source>
        <dbReference type="EMBL" id="PLB47357.1"/>
    </source>
</evidence>
<evidence type="ECO:0008006" key="6">
    <source>
        <dbReference type="Google" id="ProtNLM"/>
    </source>
</evidence>
<dbReference type="EMBL" id="MSFO01000006">
    <property type="protein sequence ID" value="PLB47357.1"/>
    <property type="molecule type" value="Genomic_DNA"/>
</dbReference>
<evidence type="ECO:0000256" key="1">
    <source>
        <dbReference type="SAM" id="SignalP"/>
    </source>
</evidence>
<feature type="domain" description="AsqO/PenF-like C-terminal" evidence="3">
    <location>
        <begin position="232"/>
        <end position="359"/>
    </location>
</feature>
<dbReference type="Proteomes" id="UP000234275">
    <property type="component" value="Unassembled WGS sequence"/>
</dbReference>
<gene>
    <name evidence="4" type="ORF">P170DRAFT_478209</name>
</gene>
<dbReference type="InterPro" id="IPR057722">
    <property type="entry name" value="AsqO/PenF-like_C"/>
</dbReference>
<evidence type="ECO:0000259" key="2">
    <source>
        <dbReference type="Pfam" id="PF24137"/>
    </source>
</evidence>
<dbReference type="RefSeq" id="XP_024702659.1">
    <property type="nucleotide sequence ID" value="XM_024853538.1"/>
</dbReference>
<dbReference type="Pfam" id="PF24137">
    <property type="entry name" value="DA_N"/>
    <property type="match status" value="1"/>
</dbReference>
<feature type="domain" description="Diels-Alderase N-terminal" evidence="2">
    <location>
        <begin position="27"/>
        <end position="225"/>
    </location>
</feature>
<feature type="signal peptide" evidence="1">
    <location>
        <begin position="1"/>
        <end position="18"/>
    </location>
</feature>
<dbReference type="GeneID" id="36561236"/>
<dbReference type="Pfam" id="PF25581">
    <property type="entry name" value="AsqO_C"/>
    <property type="match status" value="1"/>
</dbReference>
<sequence>MQFIHAIVTAVLLSAAQARFYNFSNEVVGGEVPIQYISDDVFDAPKVDALNGSTYDWWYFDAVSTTTNASVVLVLYRATPGRFPYVLDGSTASVNLFITSDNGTSQYYPIANLPGRNGEVIISTDGQGASGVWESTGFSFFGSADLSSYTVHVNSPALGLNGTLSLSLNAPAHYPCGPNEPGQNLLVSPHVGWANAMPDADAVASFTIKGEDIQFTGVGYHDKNWGDQLFSDHVVTWYWGHGRLGPYSLVWFDVLHPSGRKYVSGYVARDGEVVENSCDTEDVQVQPFGPMVVSPSASDGSSTDGFTVAMELEDGPLRVTVKNRATIVPGKTYRRWLGSMSGGIVDETQYEGVGIWEEFIML</sequence>
<evidence type="ECO:0000313" key="5">
    <source>
        <dbReference type="Proteomes" id="UP000234275"/>
    </source>
</evidence>
<name>A0A2I2G3C4_9EURO</name>
<dbReference type="VEuPathDB" id="FungiDB:P170DRAFT_478209"/>
<dbReference type="AlphaFoldDB" id="A0A2I2G3C4"/>
<accession>A0A2I2G3C4</accession>
<protein>
    <recommendedName>
        <fullName evidence="6">Hydroxyneurosporene synthase</fullName>
    </recommendedName>
</protein>
<comment type="caution">
    <text evidence="4">The sequence shown here is derived from an EMBL/GenBank/DDBJ whole genome shotgun (WGS) entry which is preliminary data.</text>
</comment>
<dbReference type="InterPro" id="IPR056402">
    <property type="entry name" value="DA_N"/>
</dbReference>
<keyword evidence="1" id="KW-0732">Signal</keyword>
<dbReference type="SUPFAM" id="SSF159245">
    <property type="entry name" value="AttH-like"/>
    <property type="match status" value="1"/>
</dbReference>
<dbReference type="STRING" id="1392250.A0A2I2G3C4"/>
<organism evidence="4 5">
    <name type="scientific">Aspergillus steynii IBT 23096</name>
    <dbReference type="NCBI Taxonomy" id="1392250"/>
    <lineage>
        <taxon>Eukaryota</taxon>
        <taxon>Fungi</taxon>
        <taxon>Dikarya</taxon>
        <taxon>Ascomycota</taxon>
        <taxon>Pezizomycotina</taxon>
        <taxon>Eurotiomycetes</taxon>
        <taxon>Eurotiomycetidae</taxon>
        <taxon>Eurotiales</taxon>
        <taxon>Aspergillaceae</taxon>
        <taxon>Aspergillus</taxon>
        <taxon>Aspergillus subgen. Circumdati</taxon>
    </lineage>
</organism>
<dbReference type="OrthoDB" id="5344254at2759"/>
<keyword evidence="5" id="KW-1185">Reference proteome</keyword>
<feature type="chain" id="PRO_5014139373" description="Hydroxyneurosporene synthase" evidence="1">
    <location>
        <begin position="19"/>
        <end position="362"/>
    </location>
</feature>
<reference evidence="4 5" key="1">
    <citation type="submission" date="2016-12" db="EMBL/GenBank/DDBJ databases">
        <title>The genomes of Aspergillus section Nigri reveals drivers in fungal speciation.</title>
        <authorList>
            <consortium name="DOE Joint Genome Institute"/>
            <person name="Vesth T.C."/>
            <person name="Nybo J."/>
            <person name="Theobald S."/>
            <person name="Brandl J."/>
            <person name="Frisvad J.C."/>
            <person name="Nielsen K.F."/>
            <person name="Lyhne E.K."/>
            <person name="Kogle M.E."/>
            <person name="Kuo A."/>
            <person name="Riley R."/>
            <person name="Clum A."/>
            <person name="Nolan M."/>
            <person name="Lipzen A."/>
            <person name="Salamov A."/>
            <person name="Henrissat B."/>
            <person name="Wiebenga A."/>
            <person name="De Vries R.P."/>
            <person name="Grigoriev I.V."/>
            <person name="Mortensen U.H."/>
            <person name="Andersen M.R."/>
            <person name="Baker S.E."/>
        </authorList>
    </citation>
    <scope>NUCLEOTIDE SEQUENCE [LARGE SCALE GENOMIC DNA]</scope>
    <source>
        <strain evidence="4 5">IBT 23096</strain>
    </source>
</reference>